<reference evidence="8" key="1">
    <citation type="submission" date="2009-11" db="EMBL/GenBank/DDBJ databases">
        <authorList>
            <consortium name="Porcine genome sequencing project"/>
        </authorList>
    </citation>
    <scope>NUCLEOTIDE SEQUENCE [LARGE SCALE GENOMIC DNA]</scope>
    <source>
        <strain evidence="8">Duroc</strain>
    </source>
</reference>
<evidence type="ECO:0000256" key="3">
    <source>
        <dbReference type="ARBA" id="ARBA00022741"/>
    </source>
</evidence>
<keyword evidence="4" id="KW-0418">Kinase</keyword>
<dbReference type="GO" id="GO:0004674">
    <property type="term" value="F:protein serine/threonine kinase activity"/>
    <property type="evidence" value="ECO:0007669"/>
    <property type="project" value="UniProtKB-KW"/>
</dbReference>
<name>A0A287B5K4_PIG</name>
<keyword evidence="3" id="KW-0547">Nucleotide-binding</keyword>
<dbReference type="InParanoid" id="A0A287B5K4"/>
<keyword evidence="5" id="KW-0067">ATP-binding</keyword>
<organism evidence="7 8">
    <name type="scientific">Sus scrofa</name>
    <name type="common">Pig</name>
    <dbReference type="NCBI Taxonomy" id="9823"/>
    <lineage>
        <taxon>Eukaryota</taxon>
        <taxon>Metazoa</taxon>
        <taxon>Chordata</taxon>
        <taxon>Craniata</taxon>
        <taxon>Vertebrata</taxon>
        <taxon>Euteleostomi</taxon>
        <taxon>Mammalia</taxon>
        <taxon>Eutheria</taxon>
        <taxon>Laurasiatheria</taxon>
        <taxon>Artiodactyla</taxon>
        <taxon>Suina</taxon>
        <taxon>Suidae</taxon>
        <taxon>Sus</taxon>
    </lineage>
</organism>
<dbReference type="Ensembl" id="ENSSSCT00000046798.2">
    <property type="protein sequence ID" value="ENSSSCP00000051570.2"/>
    <property type="gene ID" value="ENSSSCG00000044504.1"/>
</dbReference>
<dbReference type="PANTHER" id="PTHR24351">
    <property type="entry name" value="RIBOSOMAL PROTEIN S6 KINASE"/>
    <property type="match status" value="1"/>
</dbReference>
<dbReference type="Pfam" id="PF00069">
    <property type="entry name" value="Pkinase"/>
    <property type="match status" value="1"/>
</dbReference>
<keyword evidence="2" id="KW-0808">Transferase</keyword>
<dbReference type="InterPro" id="IPR000719">
    <property type="entry name" value="Prot_kinase_dom"/>
</dbReference>
<evidence type="ECO:0000256" key="5">
    <source>
        <dbReference type="ARBA" id="ARBA00022840"/>
    </source>
</evidence>
<dbReference type="PROSITE" id="PS00108">
    <property type="entry name" value="PROTEIN_KINASE_ST"/>
    <property type="match status" value="1"/>
</dbReference>
<keyword evidence="8" id="KW-1185">Reference proteome</keyword>
<dbReference type="SUPFAM" id="SSF56112">
    <property type="entry name" value="Protein kinase-like (PK-like)"/>
    <property type="match status" value="1"/>
</dbReference>
<feature type="domain" description="Protein kinase" evidence="6">
    <location>
        <begin position="1"/>
        <end position="62"/>
    </location>
</feature>
<dbReference type="SMR" id="A0A287B5K4"/>
<evidence type="ECO:0000256" key="2">
    <source>
        <dbReference type="ARBA" id="ARBA00022679"/>
    </source>
</evidence>
<evidence type="ECO:0000256" key="4">
    <source>
        <dbReference type="ARBA" id="ARBA00022777"/>
    </source>
</evidence>
<reference evidence="7" key="2">
    <citation type="journal article" date="2020" name="Gigascience">
        <title>An improved pig reference genome sequence to enable pig genetics and genomics research.</title>
        <authorList>
            <person name="Warr A."/>
            <person name="Affara N."/>
            <person name="Aken B."/>
            <person name="Beiki H."/>
            <person name="Bickhart D.M."/>
            <person name="Billis K."/>
            <person name="Chow W."/>
            <person name="Eory L."/>
            <person name="Finlayson H.A."/>
            <person name="Flicek P."/>
            <person name="Giron C.G."/>
            <person name="Griffin D.K."/>
            <person name="Hall R."/>
            <person name="Hannum G."/>
            <person name="Hourlier T."/>
            <person name="Howe K."/>
            <person name="Hume D.A."/>
            <person name="Izuogu O."/>
            <person name="Kim K."/>
            <person name="Koren S."/>
            <person name="Liu H."/>
            <person name="Manchanda N."/>
            <person name="Martin F.J."/>
            <person name="Nonneman D.J."/>
            <person name="O'Connor R.E."/>
            <person name="Phillippy A.M."/>
            <person name="Rohrer G.A."/>
            <person name="Rosen B.D."/>
            <person name="Rund L.A."/>
            <person name="Sargent C.A."/>
            <person name="Schook L.B."/>
            <person name="Schroeder S.G."/>
            <person name="Schwartz A.S."/>
            <person name="Skinner B.M."/>
            <person name="Talbot R."/>
            <person name="Tseng E."/>
            <person name="Tuggle C.K."/>
            <person name="Watson M."/>
            <person name="Smith T.P.L."/>
            <person name="Archibald A.L."/>
        </authorList>
    </citation>
    <scope>NUCLEOTIDE SEQUENCE [LARGE SCALE GENOMIC DNA]</scope>
    <source>
        <strain evidence="7">Duroc</strain>
    </source>
</reference>
<sequence length="62" mass="7332">MTLDYLHSEKDMVHQDLKLENLMLDKDRHIKIIDFRLCKEGIKDSATMKTFCGMPEYLVTEV</sequence>
<keyword evidence="1" id="KW-0723">Serine/threonine-protein kinase</keyword>
<dbReference type="InterPro" id="IPR011009">
    <property type="entry name" value="Kinase-like_dom_sf"/>
</dbReference>
<dbReference type="Proteomes" id="UP000008227">
    <property type="component" value="Chromosome X"/>
</dbReference>
<reference evidence="7" key="4">
    <citation type="submission" date="2025-09" db="UniProtKB">
        <authorList>
            <consortium name="Ensembl"/>
        </authorList>
    </citation>
    <scope>IDENTIFICATION</scope>
</reference>
<dbReference type="Bgee" id="ENSSSCG00000044504">
    <property type="expression patterns" value="Expressed in ovary"/>
</dbReference>
<dbReference type="STRING" id="9823.ENSSSCP00000051570"/>
<dbReference type="GO" id="GO:0005524">
    <property type="term" value="F:ATP binding"/>
    <property type="evidence" value="ECO:0007669"/>
    <property type="project" value="UniProtKB-KW"/>
</dbReference>
<reference evidence="7" key="3">
    <citation type="submission" date="2025-08" db="UniProtKB">
        <authorList>
            <consortium name="Ensembl"/>
        </authorList>
    </citation>
    <scope>IDENTIFICATION</scope>
</reference>
<dbReference type="InterPro" id="IPR008271">
    <property type="entry name" value="Ser/Thr_kinase_AS"/>
</dbReference>
<proteinExistence type="predicted"/>
<protein>
    <recommendedName>
        <fullName evidence="6">Protein kinase domain-containing protein</fullName>
    </recommendedName>
</protein>
<dbReference type="GeneTree" id="ENSGT00940000157189"/>
<evidence type="ECO:0000313" key="7">
    <source>
        <dbReference type="Ensembl" id="ENSSSCP00000051570.2"/>
    </source>
</evidence>
<dbReference type="Gene3D" id="1.10.510.10">
    <property type="entry name" value="Transferase(Phosphotransferase) domain 1"/>
    <property type="match status" value="1"/>
</dbReference>
<evidence type="ECO:0000256" key="1">
    <source>
        <dbReference type="ARBA" id="ARBA00022527"/>
    </source>
</evidence>
<dbReference type="PROSITE" id="PS50011">
    <property type="entry name" value="PROTEIN_KINASE_DOM"/>
    <property type="match status" value="1"/>
</dbReference>
<evidence type="ECO:0000259" key="6">
    <source>
        <dbReference type="PROSITE" id="PS50011"/>
    </source>
</evidence>
<evidence type="ECO:0000313" key="8">
    <source>
        <dbReference type="Proteomes" id="UP000008227"/>
    </source>
</evidence>
<dbReference type="AlphaFoldDB" id="A0A287B5K4"/>
<accession>A0A287B5K4</accession>